<accession>A0AAV7FS16</accession>
<evidence type="ECO:0000313" key="2">
    <source>
        <dbReference type="EMBL" id="KAH0446726.1"/>
    </source>
</evidence>
<gene>
    <name evidence="2" type="ORF">IEQ34_024448</name>
</gene>
<proteinExistence type="predicted"/>
<reference evidence="2 3" key="1">
    <citation type="journal article" date="2021" name="Hortic Res">
        <title>Chromosome-scale assembly of the Dendrobium chrysotoxum genome enhances the understanding of orchid evolution.</title>
        <authorList>
            <person name="Zhang Y."/>
            <person name="Zhang G.Q."/>
            <person name="Zhang D."/>
            <person name="Liu X.D."/>
            <person name="Xu X.Y."/>
            <person name="Sun W.H."/>
            <person name="Yu X."/>
            <person name="Zhu X."/>
            <person name="Wang Z.W."/>
            <person name="Zhao X."/>
            <person name="Zhong W.Y."/>
            <person name="Chen H."/>
            <person name="Yin W.L."/>
            <person name="Huang T."/>
            <person name="Niu S.C."/>
            <person name="Liu Z.J."/>
        </authorList>
    </citation>
    <scope>NUCLEOTIDE SEQUENCE [LARGE SCALE GENOMIC DNA]</scope>
    <source>
        <strain evidence="2">Lindl</strain>
    </source>
</reference>
<keyword evidence="3" id="KW-1185">Reference proteome</keyword>
<dbReference type="EMBL" id="JAGFBR010000163">
    <property type="protein sequence ID" value="KAH0446726.1"/>
    <property type="molecule type" value="Genomic_DNA"/>
</dbReference>
<name>A0AAV7FS16_DENCH</name>
<protein>
    <submittedName>
        <fullName evidence="2">Uncharacterized protein</fullName>
    </submittedName>
</protein>
<dbReference type="Proteomes" id="UP000775213">
    <property type="component" value="Unassembled WGS sequence"/>
</dbReference>
<feature type="compositionally biased region" description="Basic and acidic residues" evidence="1">
    <location>
        <begin position="70"/>
        <end position="87"/>
    </location>
</feature>
<organism evidence="2 3">
    <name type="scientific">Dendrobium chrysotoxum</name>
    <name type="common">Orchid</name>
    <dbReference type="NCBI Taxonomy" id="161865"/>
    <lineage>
        <taxon>Eukaryota</taxon>
        <taxon>Viridiplantae</taxon>
        <taxon>Streptophyta</taxon>
        <taxon>Embryophyta</taxon>
        <taxon>Tracheophyta</taxon>
        <taxon>Spermatophyta</taxon>
        <taxon>Magnoliopsida</taxon>
        <taxon>Liliopsida</taxon>
        <taxon>Asparagales</taxon>
        <taxon>Orchidaceae</taxon>
        <taxon>Epidendroideae</taxon>
        <taxon>Malaxideae</taxon>
        <taxon>Dendrobiinae</taxon>
        <taxon>Dendrobium</taxon>
    </lineage>
</organism>
<sequence length="133" mass="14814">MSIIAIGRRLKRRVNEKILKSDSGPDVILVVLESGSRYADGWKVATRLKKEIDWARKSNLGVSSSFQSGSKKDKSKGRDMPALRTGREGLPSSGSLQGNLHSLLPLISSLYHIMGVYRRSQRLARKGCVYHTF</sequence>
<comment type="caution">
    <text evidence="2">The sequence shown here is derived from an EMBL/GenBank/DDBJ whole genome shotgun (WGS) entry which is preliminary data.</text>
</comment>
<feature type="region of interest" description="Disordered" evidence="1">
    <location>
        <begin position="62"/>
        <end position="97"/>
    </location>
</feature>
<evidence type="ECO:0000313" key="3">
    <source>
        <dbReference type="Proteomes" id="UP000775213"/>
    </source>
</evidence>
<evidence type="ECO:0000256" key="1">
    <source>
        <dbReference type="SAM" id="MobiDB-lite"/>
    </source>
</evidence>
<dbReference type="AlphaFoldDB" id="A0AAV7FS16"/>